<dbReference type="GO" id="GO:0005874">
    <property type="term" value="C:microtubule"/>
    <property type="evidence" value="ECO:0007669"/>
    <property type="project" value="UniProtKB-KW"/>
</dbReference>
<dbReference type="PROSITE" id="PS00411">
    <property type="entry name" value="KINESIN_MOTOR_1"/>
    <property type="match status" value="1"/>
</dbReference>
<reference evidence="8" key="1">
    <citation type="submission" date="2017-05" db="UniProtKB">
        <authorList>
            <consortium name="EnsemblMetazoa"/>
        </authorList>
    </citation>
    <scope>IDENTIFICATION</scope>
</reference>
<evidence type="ECO:0000256" key="5">
    <source>
        <dbReference type="PROSITE-ProRule" id="PRU00283"/>
    </source>
</evidence>
<dbReference type="SUPFAM" id="SSF52540">
    <property type="entry name" value="P-loop containing nucleoside triphosphate hydrolases"/>
    <property type="match status" value="1"/>
</dbReference>
<evidence type="ECO:0000259" key="7">
    <source>
        <dbReference type="PROSITE" id="PS50067"/>
    </source>
</evidence>
<evidence type="ECO:0000256" key="3">
    <source>
        <dbReference type="ARBA" id="ARBA00022840"/>
    </source>
</evidence>
<dbReference type="GO" id="GO:0005875">
    <property type="term" value="C:microtubule associated complex"/>
    <property type="evidence" value="ECO:0007669"/>
    <property type="project" value="TreeGrafter"/>
</dbReference>
<keyword evidence="2 5" id="KW-0547">Nucleotide-binding</keyword>
<dbReference type="GO" id="GO:0051231">
    <property type="term" value="P:spindle elongation"/>
    <property type="evidence" value="ECO:0007669"/>
    <property type="project" value="TreeGrafter"/>
</dbReference>
<evidence type="ECO:0000256" key="4">
    <source>
        <dbReference type="ARBA" id="ARBA00023212"/>
    </source>
</evidence>
<dbReference type="PANTHER" id="PTHR47969:SF28">
    <property type="entry name" value="KINESIN-LIKE PROTEIN KIF21B"/>
    <property type="match status" value="1"/>
</dbReference>
<dbReference type="GO" id="GO:0003777">
    <property type="term" value="F:microtubule motor activity"/>
    <property type="evidence" value="ECO:0007669"/>
    <property type="project" value="InterPro"/>
</dbReference>
<dbReference type="GO" id="GO:0005524">
    <property type="term" value="F:ATP binding"/>
    <property type="evidence" value="ECO:0007669"/>
    <property type="project" value="UniProtKB-UniRule"/>
</dbReference>
<feature type="domain" description="Kinesin motor" evidence="7">
    <location>
        <begin position="9"/>
        <end position="314"/>
    </location>
</feature>
<evidence type="ECO:0000256" key="1">
    <source>
        <dbReference type="ARBA" id="ARBA00004245"/>
    </source>
</evidence>
<comment type="subcellular location">
    <subcellularLocation>
        <location evidence="1">Cytoplasm</location>
        <location evidence="1">Cytoskeleton</location>
    </subcellularLocation>
</comment>
<evidence type="ECO:0000313" key="8">
    <source>
        <dbReference type="EnsemblMetazoa" id="Aqu2.1.10040_001"/>
    </source>
</evidence>
<dbReference type="AlphaFoldDB" id="A0A1X7T694"/>
<dbReference type="EnsemblMetazoa" id="Aqu2.1.10040_001">
    <property type="protein sequence ID" value="Aqu2.1.10040_001"/>
    <property type="gene ID" value="Aqu2.1.10040"/>
</dbReference>
<proteinExistence type="inferred from homology"/>
<dbReference type="STRING" id="400682.A0A1X7T694"/>
<dbReference type="InterPro" id="IPR027417">
    <property type="entry name" value="P-loop_NTPase"/>
</dbReference>
<keyword evidence="5 6" id="KW-0505">Motor protein</keyword>
<dbReference type="InterPro" id="IPR036961">
    <property type="entry name" value="Kinesin_motor_dom_sf"/>
</dbReference>
<evidence type="ECO:0000256" key="6">
    <source>
        <dbReference type="RuleBase" id="RU000394"/>
    </source>
</evidence>
<keyword evidence="4" id="KW-0963">Cytoplasm</keyword>
<dbReference type="InterPro" id="IPR027640">
    <property type="entry name" value="Kinesin-like_fam"/>
</dbReference>
<organism evidence="8">
    <name type="scientific">Amphimedon queenslandica</name>
    <name type="common">Sponge</name>
    <dbReference type="NCBI Taxonomy" id="400682"/>
    <lineage>
        <taxon>Eukaryota</taxon>
        <taxon>Metazoa</taxon>
        <taxon>Porifera</taxon>
        <taxon>Demospongiae</taxon>
        <taxon>Heteroscleromorpha</taxon>
        <taxon>Haplosclerida</taxon>
        <taxon>Niphatidae</taxon>
        <taxon>Amphimedon</taxon>
    </lineage>
</organism>
<dbReference type="GO" id="GO:0007052">
    <property type="term" value="P:mitotic spindle organization"/>
    <property type="evidence" value="ECO:0007669"/>
    <property type="project" value="TreeGrafter"/>
</dbReference>
<sequence length="314" mass="34789">MDRNDQDTSVKVAVRIRPQNAKEQVDMCRVCTFVTPGEPQVVLGRDKAFTYDYVFDTGTEQVQLYTSCVEKLVEGCFSGLNATVLAYGQTGSGKTYTMGTGFDVTVLPDEQGVVPRAVHHLFNGINSRIQDAIKEKRDPPQFDVSAQFLELYNEEIIDLFDPSRDTSNSKRLKIHETHEGVIYVDGAVVQSVKSESETLDALKRGALSRTVGSTNMNAQSSRSHAIFTISVSQKRPVLQSTDASDSAGSQDWETLTAKFHFVDLAGSERLKRTGATGERAKEGISINCGLSRLWARTAKEQLQKELRVVKEKTR</sequence>
<dbReference type="Pfam" id="PF00225">
    <property type="entry name" value="Kinesin"/>
    <property type="match status" value="1"/>
</dbReference>
<comment type="similarity">
    <text evidence="5 6">Belongs to the TRAFAC class myosin-kinesin ATPase superfamily. Kinesin family.</text>
</comment>
<protein>
    <recommendedName>
        <fullName evidence="6">Kinesin-like protein</fullName>
    </recommendedName>
</protein>
<dbReference type="PROSITE" id="PS50067">
    <property type="entry name" value="KINESIN_MOTOR_2"/>
    <property type="match status" value="1"/>
</dbReference>
<keyword evidence="4" id="KW-0206">Cytoskeleton</keyword>
<keyword evidence="3 5" id="KW-0067">ATP-binding</keyword>
<keyword evidence="6" id="KW-0493">Microtubule</keyword>
<dbReference type="FunFam" id="3.40.850.10:FF:000337">
    <property type="entry name" value="Kinesin-like protein"/>
    <property type="match status" value="1"/>
</dbReference>
<feature type="binding site" evidence="5">
    <location>
        <begin position="88"/>
        <end position="95"/>
    </location>
    <ligand>
        <name>ATP</name>
        <dbReference type="ChEBI" id="CHEBI:30616"/>
    </ligand>
</feature>
<accession>A0A1X7T694</accession>
<dbReference type="PRINTS" id="PR00380">
    <property type="entry name" value="KINESINHEAVY"/>
</dbReference>
<evidence type="ECO:0000256" key="2">
    <source>
        <dbReference type="ARBA" id="ARBA00022741"/>
    </source>
</evidence>
<dbReference type="SMART" id="SM00129">
    <property type="entry name" value="KISc"/>
    <property type="match status" value="1"/>
</dbReference>
<dbReference type="PANTHER" id="PTHR47969">
    <property type="entry name" value="CHROMOSOME-ASSOCIATED KINESIN KIF4A-RELATED"/>
    <property type="match status" value="1"/>
</dbReference>
<dbReference type="InterPro" id="IPR001752">
    <property type="entry name" value="Kinesin_motor_dom"/>
</dbReference>
<dbReference type="Gene3D" id="3.40.850.10">
    <property type="entry name" value="Kinesin motor domain"/>
    <property type="match status" value="1"/>
</dbReference>
<dbReference type="InParanoid" id="A0A1X7T694"/>
<dbReference type="GO" id="GO:0008017">
    <property type="term" value="F:microtubule binding"/>
    <property type="evidence" value="ECO:0007669"/>
    <property type="project" value="InterPro"/>
</dbReference>
<name>A0A1X7T694_AMPQE</name>
<dbReference type="InterPro" id="IPR019821">
    <property type="entry name" value="Kinesin_motor_CS"/>
</dbReference>
<dbReference type="GO" id="GO:0007018">
    <property type="term" value="P:microtubule-based movement"/>
    <property type="evidence" value="ECO:0007669"/>
    <property type="project" value="InterPro"/>
</dbReference>
<dbReference type="OrthoDB" id="3176171at2759"/>